<dbReference type="AlphaFoldDB" id="A0A532V571"/>
<reference evidence="1 2" key="1">
    <citation type="submission" date="2017-06" db="EMBL/GenBank/DDBJ databases">
        <title>Novel microbial phyla capable of carbon fixation and sulfur reduction in deep-sea sediments.</title>
        <authorList>
            <person name="Huang J."/>
            <person name="Baker B."/>
            <person name="Wang Y."/>
        </authorList>
    </citation>
    <scope>NUCLEOTIDE SEQUENCE [LARGE SCALE GENOMIC DNA]</scope>
    <source>
        <strain evidence="1">B3_LCP</strain>
    </source>
</reference>
<accession>A0A532V571</accession>
<protein>
    <submittedName>
        <fullName evidence="1">Uncharacterized protein</fullName>
    </submittedName>
</protein>
<comment type="caution">
    <text evidence="1">The sequence shown here is derived from an EMBL/GenBank/DDBJ whole genome shotgun (WGS) entry which is preliminary data.</text>
</comment>
<proteinExistence type="predicted"/>
<dbReference type="PROSITE" id="PS51257">
    <property type="entry name" value="PROKAR_LIPOPROTEIN"/>
    <property type="match status" value="1"/>
</dbReference>
<evidence type="ECO:0000313" key="2">
    <source>
        <dbReference type="Proteomes" id="UP000319619"/>
    </source>
</evidence>
<dbReference type="Proteomes" id="UP000319619">
    <property type="component" value="Unassembled WGS sequence"/>
</dbReference>
<sequence>MSLSRKKIAVSLSIILLIGLALVQGCGQITGEFSANQPPIVEIVNVPPDASGTSVTKHQGMPFLLEPLGSPTTILSMQGAVMDPDSAIRVYDLIPDTTFTPTDTVIVFNEELFVEGTDYTMDRPTGTLTALAGGSMAAGETYYIDFCFSVDNYYVFSYAPIIHWSGYDPDGFVDHYSFADVTDTTFINEFDNASDQNAYAVTNIAADMWIDTTAMEARIYLLTAEGDTTEHLFFVKATDNLGAQSNMDVKTFFRSNNAPYNPQIKPLEAPDADYTQHYFVEDTLFCLDDLDPPWDGISFNWTAEDPDEKELIQIPLEYSYYLVKTPGDTIWQNGASDSAWSETQQIQLFGLETGSYTFSVWVRDDGFTVSAEPAMITFTAVRPTFEHHILIVDESILTSPSWGFELPQSNIDDPLNFYLELLGDMEGQLDYDNYVMDGVDVRVLNNRDAIALAGSPIPYSLIGQYRLVLMLDDDHSAADVIYRANRNTVLADYMDIGGSVWIEGRSVLVGSFGYSDSPEGNDINSSGTQPRILGDYFQLLFGFGAKAEKTFILPPPFPPPDQANEFTGAVSTMGGLPDIEIDTSKTNVLANPPGQPDGTLIDIDWFTISDEAQSIYIYNSITADTNATSQYVNGDTSAVQENATPVQCVVMPQNDGLLEVYRVENITKGIVGEVISFNSTSITVSQPYGAPWDSTDFVEVDYKYDPVSEYHLKPVASRYENQQRTLVTVELTPGVFISTYQYSLGYRNAIFTFPLYFMENENGEVEDVFREMLNWFFYPTIHWIIN</sequence>
<name>A0A532V571_UNCL8</name>
<gene>
    <name evidence="1" type="ORF">CEE37_01225</name>
</gene>
<organism evidence="1 2">
    <name type="scientific">candidate division LCP-89 bacterium B3_LCP</name>
    <dbReference type="NCBI Taxonomy" id="2012998"/>
    <lineage>
        <taxon>Bacteria</taxon>
        <taxon>Pseudomonadati</taxon>
        <taxon>Bacteria division LCP-89</taxon>
    </lineage>
</organism>
<evidence type="ECO:0000313" key="1">
    <source>
        <dbReference type="EMBL" id="TKJ42331.1"/>
    </source>
</evidence>
<dbReference type="EMBL" id="NJBN01000001">
    <property type="protein sequence ID" value="TKJ42331.1"/>
    <property type="molecule type" value="Genomic_DNA"/>
</dbReference>